<proteinExistence type="predicted"/>
<name>A0A0K0MG42_VIBPH</name>
<reference evidence="1" key="2">
    <citation type="journal article" date="2015" name="Proc. Natl. Acad. Sci. U.S.A.">
        <title>The opportunistic marine pathogen Vibrio parahaemolyticus becomes virulent by acquiring a plasmid that expresses a deadly toxin.</title>
        <authorList>
            <person name="Lee C.T."/>
            <person name="Chen I.T."/>
            <person name="Yang Y.T."/>
            <person name="Ko T.P."/>
            <person name="Huang Y.T."/>
            <person name="Huang J.Y."/>
            <person name="Huang M.F."/>
            <person name="Lin S.J."/>
            <person name="Chen C.Y."/>
            <person name="Lin S.S."/>
            <person name="Lightner D.V."/>
            <person name="Wang H.C."/>
            <person name="Wang A.H."/>
            <person name="Wang H.C."/>
            <person name="Hor L.I."/>
            <person name="Lo C.F."/>
        </authorList>
    </citation>
    <scope>NUCLEOTIDE SEQUENCE</scope>
    <source>
        <strain evidence="1">3HP</strain>
        <plasmid evidence="1">pVA1</plasmid>
    </source>
</reference>
<organism evidence="1">
    <name type="scientific">Vibrio parahaemolyticus</name>
    <dbReference type="NCBI Taxonomy" id="670"/>
    <lineage>
        <taxon>Bacteria</taxon>
        <taxon>Pseudomonadati</taxon>
        <taxon>Pseudomonadota</taxon>
        <taxon>Gammaproteobacteria</taxon>
        <taxon>Vibrionales</taxon>
        <taxon>Vibrionaceae</taxon>
        <taxon>Vibrio</taxon>
    </lineage>
</organism>
<keyword evidence="1" id="KW-0614">Plasmid</keyword>
<evidence type="ECO:0000313" key="1">
    <source>
        <dbReference type="EMBL" id="AKC05662.1"/>
    </source>
</evidence>
<sequence>MPPLDEEASICIAKYMYIASFEFTVHSGLCSFYHLQICSSEMLMAETPRAPNAILKLFSAPLYPFVCLLLF</sequence>
<reference evidence="1" key="1">
    <citation type="submission" date="2014-12" db="EMBL/GenBank/DDBJ databases">
        <authorList>
            <person name="Lee C.-T."/>
            <person name="Chen I.-T."/>
            <person name="Yang Y.-T."/>
            <person name="Chen C.-Y."/>
            <person name="Lo C.-F."/>
        </authorList>
    </citation>
    <scope>NUCLEOTIDE SEQUENCE</scope>
    <source>
        <strain evidence="1">3HP</strain>
        <plasmid evidence="1">pVA1</plasmid>
    </source>
</reference>
<geneLocation type="plasmid" evidence="1">
    <name>pVA1</name>
</geneLocation>
<gene>
    <name evidence="1" type="ORF">pVA1042</name>
</gene>
<protein>
    <submittedName>
        <fullName evidence="1">Uncharacterized protein</fullName>
    </submittedName>
</protein>
<dbReference type="EMBL" id="KP324996">
    <property type="protein sequence ID" value="AKC05662.1"/>
    <property type="molecule type" value="Genomic_DNA"/>
</dbReference>
<dbReference type="AlphaFoldDB" id="A0A0K0MG42"/>
<accession>A0A0K0MG42</accession>